<dbReference type="InterPro" id="IPR051550">
    <property type="entry name" value="SCF-Subunits/Alg-Epimerases"/>
</dbReference>
<evidence type="ECO:0000256" key="1">
    <source>
        <dbReference type="ARBA" id="ARBA00004906"/>
    </source>
</evidence>
<proteinExistence type="predicted"/>
<dbReference type="InterPro" id="IPR006626">
    <property type="entry name" value="PbH1"/>
</dbReference>
<dbReference type="AlphaFoldDB" id="A0AAD1XA18"/>
<feature type="domain" description="Right handed beta helix" evidence="5">
    <location>
        <begin position="281"/>
        <end position="427"/>
    </location>
</feature>
<accession>A0AAD1XA18</accession>
<comment type="caution">
    <text evidence="6">The sequence shown here is derived from an EMBL/GenBank/DDBJ whole genome shotgun (WGS) entry which is preliminary data.</text>
</comment>
<dbReference type="Pfam" id="PF13229">
    <property type="entry name" value="Beta_helix"/>
    <property type="match status" value="2"/>
</dbReference>
<feature type="compositionally biased region" description="Basic and acidic residues" evidence="4">
    <location>
        <begin position="54"/>
        <end position="63"/>
    </location>
</feature>
<keyword evidence="3" id="KW-0833">Ubl conjugation pathway</keyword>
<comment type="pathway">
    <text evidence="1">Protein modification; protein ubiquitination.</text>
</comment>
<evidence type="ECO:0000256" key="4">
    <source>
        <dbReference type="SAM" id="MobiDB-lite"/>
    </source>
</evidence>
<protein>
    <recommendedName>
        <fullName evidence="5">Right handed beta helix domain-containing protein</fullName>
    </recommendedName>
</protein>
<reference evidence="6" key="1">
    <citation type="submission" date="2023-07" db="EMBL/GenBank/DDBJ databases">
        <authorList>
            <consortium name="AG Swart"/>
            <person name="Singh M."/>
            <person name="Singh A."/>
            <person name="Seah K."/>
            <person name="Emmerich C."/>
        </authorList>
    </citation>
    <scope>NUCLEOTIDE SEQUENCE</scope>
    <source>
        <strain evidence="6">DP1</strain>
    </source>
</reference>
<dbReference type="NCBIfam" id="TIGR03804">
    <property type="entry name" value="para_beta_helix"/>
    <property type="match status" value="1"/>
</dbReference>
<evidence type="ECO:0000313" key="7">
    <source>
        <dbReference type="Proteomes" id="UP001295684"/>
    </source>
</evidence>
<evidence type="ECO:0000256" key="2">
    <source>
        <dbReference type="ARBA" id="ARBA00022737"/>
    </source>
</evidence>
<evidence type="ECO:0000256" key="3">
    <source>
        <dbReference type="ARBA" id="ARBA00022786"/>
    </source>
</evidence>
<feature type="compositionally biased region" description="Basic and acidic residues" evidence="4">
    <location>
        <begin position="25"/>
        <end position="34"/>
    </location>
</feature>
<dbReference type="Proteomes" id="UP001295684">
    <property type="component" value="Unassembled WGS sequence"/>
</dbReference>
<organism evidence="6 7">
    <name type="scientific">Euplotes crassus</name>
    <dbReference type="NCBI Taxonomy" id="5936"/>
    <lineage>
        <taxon>Eukaryota</taxon>
        <taxon>Sar</taxon>
        <taxon>Alveolata</taxon>
        <taxon>Ciliophora</taxon>
        <taxon>Intramacronucleata</taxon>
        <taxon>Spirotrichea</taxon>
        <taxon>Hypotrichia</taxon>
        <taxon>Euplotida</taxon>
        <taxon>Euplotidae</taxon>
        <taxon>Moneuplotes</taxon>
    </lineage>
</organism>
<feature type="region of interest" description="Disordered" evidence="4">
    <location>
        <begin position="1"/>
        <end position="63"/>
    </location>
</feature>
<evidence type="ECO:0000313" key="6">
    <source>
        <dbReference type="EMBL" id="CAI2362925.1"/>
    </source>
</evidence>
<dbReference type="EMBL" id="CAMPGE010004082">
    <property type="protein sequence ID" value="CAI2362925.1"/>
    <property type="molecule type" value="Genomic_DNA"/>
</dbReference>
<dbReference type="SUPFAM" id="SSF51126">
    <property type="entry name" value="Pectin lyase-like"/>
    <property type="match status" value="2"/>
</dbReference>
<dbReference type="SMART" id="SM00710">
    <property type="entry name" value="PbH1"/>
    <property type="match status" value="7"/>
</dbReference>
<name>A0AAD1XA18_EUPCR</name>
<evidence type="ECO:0000259" key="5">
    <source>
        <dbReference type="Pfam" id="PF13229"/>
    </source>
</evidence>
<dbReference type="PANTHER" id="PTHR22990:SF15">
    <property type="entry name" value="F-BOX ONLY PROTEIN 10"/>
    <property type="match status" value="1"/>
</dbReference>
<dbReference type="InterPro" id="IPR011050">
    <property type="entry name" value="Pectin_lyase_fold/virulence"/>
</dbReference>
<sequence>MQDSESSKEVEMQDQQYADDEDEKEDFKEDKKENFEEDEKEESPPSGKNNYTFSEKKKKSDKEYKQINVDSGAAPGLSNHYPTITKALEAATPYTVIKITSGNYRENVKLKIPYITLEPKEKCGEVTIVSGGDPCLFIDLPKQDDYVVLDSIKIKYNTASTKEDTKNPTNTDESIDPAMLSQFVETFEVQDRMKCIVNIKKGNLYLGNCKVDFEGSMDHHDDIFPCIVGQKNSSLIAESCTIKGDSLHEANTIGVLMEQPSMTTLKHCLIEHHLDGGIILNLNSESLVDITENEMRVCKKVGIFIQGEDSLPSIEGNFIKLCLSPAIVIGTGVSAMISKNNLYSDKMGVVILNSKSTVYDNKIKKSHEDGIQVRCLGQEHVCCPTIKDNEICESNGNGILIEGDNANPKILNNIVDNNKKCGVILKDCAQIDTFKKNSIRKNYTQGVLIVEGCSAIIEDNTISMNLKANIAYGGQGSQNTKIINNVVSGSVAEGIFVVEGHENTVIVDNKVEKNKDGIVLYNSKGSCKDNTIRENQRSGILVGGQTSADISNNILAANICFQILIKDPRQQKKKKDKKKLKELYECNNLEEAPS</sequence>
<keyword evidence="7" id="KW-1185">Reference proteome</keyword>
<gene>
    <name evidence="6" type="ORF">ECRASSUSDP1_LOCUS4255</name>
</gene>
<dbReference type="PANTHER" id="PTHR22990">
    <property type="entry name" value="F-BOX ONLY PROTEIN"/>
    <property type="match status" value="1"/>
</dbReference>
<feature type="domain" description="Right handed beta helix" evidence="5">
    <location>
        <begin position="433"/>
        <end position="559"/>
    </location>
</feature>
<dbReference type="InterPro" id="IPR022441">
    <property type="entry name" value="Para_beta_helix_rpt-2"/>
</dbReference>
<dbReference type="InterPro" id="IPR039448">
    <property type="entry name" value="Beta_helix"/>
</dbReference>
<feature type="compositionally biased region" description="Basic and acidic residues" evidence="4">
    <location>
        <begin position="1"/>
        <end position="11"/>
    </location>
</feature>
<dbReference type="Gene3D" id="2.160.20.10">
    <property type="entry name" value="Single-stranded right-handed beta-helix, Pectin lyase-like"/>
    <property type="match status" value="2"/>
</dbReference>
<keyword evidence="2" id="KW-0677">Repeat</keyword>
<dbReference type="InterPro" id="IPR012334">
    <property type="entry name" value="Pectin_lyas_fold"/>
</dbReference>